<evidence type="ECO:0000256" key="7">
    <source>
        <dbReference type="ARBA" id="ARBA00023163"/>
    </source>
</evidence>
<dbReference type="InterPro" id="IPR007081">
    <property type="entry name" value="RNA_pol_Rpb1_5"/>
</dbReference>
<evidence type="ECO:0000256" key="4">
    <source>
        <dbReference type="ARBA" id="ARBA00022679"/>
    </source>
</evidence>
<name>A0AAW2KAX8_SESRA</name>
<comment type="caution">
    <text evidence="10">The sequence shown here is derived from an EMBL/GenBank/DDBJ whole genome shotgun (WGS) entry which is preliminary data.</text>
</comment>
<keyword evidence="4" id="KW-0808">Transferase</keyword>
<evidence type="ECO:0000256" key="2">
    <source>
        <dbReference type="ARBA" id="ARBA00012418"/>
    </source>
</evidence>
<dbReference type="AlphaFoldDB" id="A0AAW2KAX8"/>
<keyword evidence="3 10" id="KW-0240">DNA-directed RNA polymerase</keyword>
<proteinExistence type="inferred from homology"/>
<keyword evidence="5" id="KW-0548">Nucleotidyltransferase</keyword>
<dbReference type="Gene3D" id="3.30.70.2850">
    <property type="match status" value="1"/>
</dbReference>
<reference evidence="10" key="1">
    <citation type="submission" date="2020-06" db="EMBL/GenBank/DDBJ databases">
        <authorList>
            <person name="Li T."/>
            <person name="Hu X."/>
            <person name="Zhang T."/>
            <person name="Song X."/>
            <person name="Zhang H."/>
            <person name="Dai N."/>
            <person name="Sheng W."/>
            <person name="Hou X."/>
            <person name="Wei L."/>
        </authorList>
    </citation>
    <scope>NUCLEOTIDE SEQUENCE</scope>
    <source>
        <strain evidence="10">G02</strain>
        <tissue evidence="10">Leaf</tissue>
    </source>
</reference>
<evidence type="ECO:0000256" key="5">
    <source>
        <dbReference type="ARBA" id="ARBA00022695"/>
    </source>
</evidence>
<keyword evidence="7" id="KW-0804">Transcription</keyword>
<dbReference type="PANTHER" id="PTHR19376">
    <property type="entry name" value="DNA-DIRECTED RNA POLYMERASE"/>
    <property type="match status" value="1"/>
</dbReference>
<reference evidence="10" key="2">
    <citation type="journal article" date="2024" name="Plant">
        <title>Genomic evolution and insights into agronomic trait innovations of Sesamum species.</title>
        <authorList>
            <person name="Miao H."/>
            <person name="Wang L."/>
            <person name="Qu L."/>
            <person name="Liu H."/>
            <person name="Sun Y."/>
            <person name="Le M."/>
            <person name="Wang Q."/>
            <person name="Wei S."/>
            <person name="Zheng Y."/>
            <person name="Lin W."/>
            <person name="Duan Y."/>
            <person name="Cao H."/>
            <person name="Xiong S."/>
            <person name="Wang X."/>
            <person name="Wei L."/>
            <person name="Li C."/>
            <person name="Ma Q."/>
            <person name="Ju M."/>
            <person name="Zhao R."/>
            <person name="Li G."/>
            <person name="Mu C."/>
            <person name="Tian Q."/>
            <person name="Mei H."/>
            <person name="Zhang T."/>
            <person name="Gao T."/>
            <person name="Zhang H."/>
        </authorList>
    </citation>
    <scope>NUCLEOTIDE SEQUENCE</scope>
    <source>
        <strain evidence="10">G02</strain>
    </source>
</reference>
<dbReference type="SUPFAM" id="SSF64484">
    <property type="entry name" value="beta and beta-prime subunits of DNA dependent RNA-polymerase"/>
    <property type="match status" value="1"/>
</dbReference>
<dbReference type="GO" id="GO:0003899">
    <property type="term" value="F:DNA-directed RNA polymerase activity"/>
    <property type="evidence" value="ECO:0007669"/>
    <property type="project" value="UniProtKB-EC"/>
</dbReference>
<comment type="similarity">
    <text evidence="1">Belongs to the RNA polymerase beta' chain family.</text>
</comment>
<evidence type="ECO:0000256" key="8">
    <source>
        <dbReference type="SAM" id="MobiDB-lite"/>
    </source>
</evidence>
<feature type="region of interest" description="Disordered" evidence="8">
    <location>
        <begin position="243"/>
        <end position="269"/>
    </location>
</feature>
<gene>
    <name evidence="10" type="ORF">Sradi_6223000</name>
</gene>
<keyword evidence="6" id="KW-0862">Zinc</keyword>
<dbReference type="InterPro" id="IPR045867">
    <property type="entry name" value="DNA-dir_RpoC_beta_prime"/>
</dbReference>
<evidence type="ECO:0000256" key="1">
    <source>
        <dbReference type="ARBA" id="ARBA00006460"/>
    </source>
</evidence>
<organism evidence="10">
    <name type="scientific">Sesamum radiatum</name>
    <name type="common">Black benniseed</name>
    <dbReference type="NCBI Taxonomy" id="300843"/>
    <lineage>
        <taxon>Eukaryota</taxon>
        <taxon>Viridiplantae</taxon>
        <taxon>Streptophyta</taxon>
        <taxon>Embryophyta</taxon>
        <taxon>Tracheophyta</taxon>
        <taxon>Spermatophyta</taxon>
        <taxon>Magnoliopsida</taxon>
        <taxon>eudicotyledons</taxon>
        <taxon>Gunneridae</taxon>
        <taxon>Pentapetalae</taxon>
        <taxon>asterids</taxon>
        <taxon>lamiids</taxon>
        <taxon>Lamiales</taxon>
        <taxon>Pedaliaceae</taxon>
        <taxon>Sesamum</taxon>
    </lineage>
</organism>
<feature type="domain" description="RNA polymerase Rpb1" evidence="9">
    <location>
        <begin position="69"/>
        <end position="212"/>
    </location>
</feature>
<dbReference type="EMBL" id="JACGWJ010000029">
    <property type="protein sequence ID" value="KAL0303549.1"/>
    <property type="molecule type" value="Genomic_DNA"/>
</dbReference>
<dbReference type="GO" id="GO:0003677">
    <property type="term" value="F:DNA binding"/>
    <property type="evidence" value="ECO:0007669"/>
    <property type="project" value="InterPro"/>
</dbReference>
<sequence>MSAMALSNSQLIFYRCQFDSYIQKLPEGLEEEARRFIQESGDMSLEKQKESGIKHLHKSRKARKKVTGKVQDNFIELVKQKYLSNLAPSGEPVGVIAAQSIGEPSTQMTLNTFHLAGRGEMNVTLGIPRLQEILMTASDVIKTPILTCPFLQWRSKHDVVSLVSNVKKVTVADLVESMEVQLSINQARIYKLKMKLKDTEFVSLEDIQETLKTAFLRELEDAIENHVIFLSRVSGIKNFMSSSRSEASNEADEDDSGPRAQEEIDDDDANDDYDKEMILVQMYKRESNKLRMRWIMTMNLMLTLVKTRGREKEKVMETILRILTPERTRKLMTWITRMMLLMWMKLWHKLNQVAKRAEPYQKELISQ</sequence>
<accession>A0AAW2KAX8</accession>
<evidence type="ECO:0000313" key="10">
    <source>
        <dbReference type="EMBL" id="KAL0303549.1"/>
    </source>
</evidence>
<dbReference type="GO" id="GO:0005736">
    <property type="term" value="C:RNA polymerase I complex"/>
    <property type="evidence" value="ECO:0007669"/>
    <property type="project" value="TreeGrafter"/>
</dbReference>
<dbReference type="EC" id="2.7.7.6" evidence="2"/>
<dbReference type="PANTHER" id="PTHR19376:SF11">
    <property type="entry name" value="DNA-DIRECTED RNA POLYMERASE I SUBUNIT RPA1"/>
    <property type="match status" value="1"/>
</dbReference>
<evidence type="ECO:0000256" key="3">
    <source>
        <dbReference type="ARBA" id="ARBA00022478"/>
    </source>
</evidence>
<evidence type="ECO:0000256" key="6">
    <source>
        <dbReference type="ARBA" id="ARBA00022833"/>
    </source>
</evidence>
<dbReference type="GO" id="GO:0006351">
    <property type="term" value="P:DNA-templated transcription"/>
    <property type="evidence" value="ECO:0007669"/>
    <property type="project" value="InterPro"/>
</dbReference>
<protein>
    <recommendedName>
        <fullName evidence="2">DNA-directed RNA polymerase</fullName>
        <ecNumber evidence="2">2.7.7.6</ecNumber>
    </recommendedName>
</protein>
<dbReference type="Pfam" id="PF04998">
    <property type="entry name" value="RNA_pol_Rpb1_5"/>
    <property type="match status" value="1"/>
</dbReference>
<evidence type="ECO:0000259" key="9">
    <source>
        <dbReference type="Pfam" id="PF04998"/>
    </source>
</evidence>